<dbReference type="KEGG" id="dor:Desor_0698"/>
<reference evidence="2 3" key="2">
    <citation type="journal article" date="2012" name="J. Bacteriol.">
        <title>Complete genome sequences of Desulfosporosinus orientis DSM765T, Desulfosporosinus youngiae DSM17734T, Desulfosporosinus meridiei DSM13257T, and Desulfosporosinus acidiphilus DSM22704T.</title>
        <authorList>
            <person name="Pester M."/>
            <person name="Brambilla E."/>
            <person name="Alazard D."/>
            <person name="Rattei T."/>
            <person name="Weinmaier T."/>
            <person name="Han J."/>
            <person name="Lucas S."/>
            <person name="Lapidus A."/>
            <person name="Cheng J.F."/>
            <person name="Goodwin L."/>
            <person name="Pitluck S."/>
            <person name="Peters L."/>
            <person name="Ovchinnikova G."/>
            <person name="Teshima H."/>
            <person name="Detter J.C."/>
            <person name="Han C.S."/>
            <person name="Tapia R."/>
            <person name="Land M.L."/>
            <person name="Hauser L."/>
            <person name="Kyrpides N.C."/>
            <person name="Ivanova N.N."/>
            <person name="Pagani I."/>
            <person name="Huntmann M."/>
            <person name="Wei C.L."/>
            <person name="Davenport K.W."/>
            <person name="Daligault H."/>
            <person name="Chain P.S."/>
            <person name="Chen A."/>
            <person name="Mavromatis K."/>
            <person name="Markowitz V."/>
            <person name="Szeto E."/>
            <person name="Mikhailova N."/>
            <person name="Pati A."/>
            <person name="Wagner M."/>
            <person name="Woyke T."/>
            <person name="Ollivier B."/>
            <person name="Klenk H.P."/>
            <person name="Spring S."/>
            <person name="Loy A."/>
        </authorList>
    </citation>
    <scope>NUCLEOTIDE SEQUENCE [LARGE SCALE GENOMIC DNA]</scope>
    <source>
        <strain evidence="3">ATCC 19365 / DSM 765 / NCIMB 8382 / VKM B-1628</strain>
    </source>
</reference>
<keyword evidence="1" id="KW-1133">Transmembrane helix</keyword>
<dbReference type="eggNOG" id="ENOG5032RQG">
    <property type="taxonomic scope" value="Bacteria"/>
</dbReference>
<dbReference type="AlphaFoldDB" id="G7W7W1"/>
<accession>G7W7W1</accession>
<proteinExistence type="predicted"/>
<dbReference type="PATRIC" id="fig|768706.3.peg.666"/>
<name>G7W7W1_DESOD</name>
<evidence type="ECO:0000313" key="3">
    <source>
        <dbReference type="Proteomes" id="UP000006346"/>
    </source>
</evidence>
<feature type="transmembrane region" description="Helical" evidence="1">
    <location>
        <begin position="7"/>
        <end position="26"/>
    </location>
</feature>
<evidence type="ECO:0008006" key="4">
    <source>
        <dbReference type="Google" id="ProtNLM"/>
    </source>
</evidence>
<evidence type="ECO:0000313" key="2">
    <source>
        <dbReference type="EMBL" id="AET66387.1"/>
    </source>
</evidence>
<keyword evidence="1" id="KW-0812">Transmembrane</keyword>
<organism evidence="2 3">
    <name type="scientific">Desulfosporosinus orientis (strain ATCC 19365 / DSM 765 / NCIMB 8382 / VKM B-1628 / Singapore I)</name>
    <name type="common">Desulfotomaculum orientis</name>
    <dbReference type="NCBI Taxonomy" id="768706"/>
    <lineage>
        <taxon>Bacteria</taxon>
        <taxon>Bacillati</taxon>
        <taxon>Bacillota</taxon>
        <taxon>Clostridia</taxon>
        <taxon>Eubacteriales</taxon>
        <taxon>Desulfitobacteriaceae</taxon>
        <taxon>Desulfosporosinus</taxon>
    </lineage>
</organism>
<reference evidence="3" key="1">
    <citation type="submission" date="2011-11" db="EMBL/GenBank/DDBJ databases">
        <title>Complete sequence of Desulfosporosinus orientis DSM 765.</title>
        <authorList>
            <person name="Lucas S."/>
            <person name="Han J."/>
            <person name="Lapidus A."/>
            <person name="Cheng J.-F."/>
            <person name="Goodwin L."/>
            <person name="Pitluck S."/>
            <person name="Peters L."/>
            <person name="Ovchinnikova G."/>
            <person name="Teshima H."/>
            <person name="Detter J.C."/>
            <person name="Han C."/>
            <person name="Tapia R."/>
            <person name="Land M."/>
            <person name="Hauser L."/>
            <person name="Kyrpides N."/>
            <person name="Ivanova N."/>
            <person name="Pagani I."/>
            <person name="Pester M."/>
            <person name="Spring S."/>
            <person name="Ollivier B."/>
            <person name="Rattei T."/>
            <person name="Klenk H.-P."/>
            <person name="Wagner M."/>
            <person name="Loy A."/>
            <person name="Woyke T."/>
        </authorList>
    </citation>
    <scope>NUCLEOTIDE SEQUENCE [LARGE SCALE GENOMIC DNA]</scope>
    <source>
        <strain evidence="3">ATCC 19365 / DSM 765 / NCIMB 8382 / VKM B-1628</strain>
    </source>
</reference>
<keyword evidence="1" id="KW-0472">Membrane</keyword>
<dbReference type="Gene3D" id="2.50.20.20">
    <property type="match status" value="1"/>
</dbReference>
<dbReference type="EMBL" id="CP003108">
    <property type="protein sequence ID" value="AET66387.1"/>
    <property type="molecule type" value="Genomic_DNA"/>
</dbReference>
<evidence type="ECO:0000256" key="1">
    <source>
        <dbReference type="SAM" id="Phobius"/>
    </source>
</evidence>
<gene>
    <name evidence="2" type="ordered locus">Desor_0698</name>
</gene>
<dbReference type="OrthoDB" id="1721427at2"/>
<protein>
    <recommendedName>
        <fullName evidence="4">Outer membrane lipoprotein-sorting protein</fullName>
    </recommendedName>
</protein>
<dbReference type="HOGENOM" id="CLU_098229_0_0_9"/>
<dbReference type="Proteomes" id="UP000006346">
    <property type="component" value="Chromosome"/>
</dbReference>
<sequence>MKKRGLWLIMVISIVLIGVLLGRYFWQPEPKDLVTHGLERLNAATSFRYSLIQHQWVDGKDRVLTHILGEKDGGNTRILGQLVGSEVEMIKIGDSTYSRDPFGKKWIRFANAPAAQEVFLAELNPLSSLQMKELGEVMLSGQEKVNGQKVWVCQLQPSVQNQMMEVFWTDFRYTLYIRKSDKTLVKATIEAKNKAKSDPMTMTLEFKDIGKKIAIAPPDIQ</sequence>
<dbReference type="STRING" id="768706.Desor_0698"/>
<keyword evidence="3" id="KW-1185">Reference proteome</keyword>
<dbReference type="RefSeq" id="WP_014183212.1">
    <property type="nucleotide sequence ID" value="NC_016584.1"/>
</dbReference>